<keyword evidence="6" id="KW-1185">Reference proteome</keyword>
<feature type="domain" description="Ketoreductase" evidence="4">
    <location>
        <begin position="20"/>
        <end position="198"/>
    </location>
</feature>
<dbReference type="SMART" id="SM00822">
    <property type="entry name" value="PKS_KR"/>
    <property type="match status" value="1"/>
</dbReference>
<dbReference type="InterPro" id="IPR057326">
    <property type="entry name" value="KR_dom"/>
</dbReference>
<dbReference type="PRINTS" id="PR00080">
    <property type="entry name" value="SDRFAMILY"/>
</dbReference>
<dbReference type="Proteomes" id="UP001501612">
    <property type="component" value="Unassembled WGS sequence"/>
</dbReference>
<keyword evidence="2" id="KW-0560">Oxidoreductase</keyword>
<name>A0ABP5A9I9_9ACTN</name>
<organism evidence="5 6">
    <name type="scientific">Nocardioides lentus</name>
    <dbReference type="NCBI Taxonomy" id="338077"/>
    <lineage>
        <taxon>Bacteria</taxon>
        <taxon>Bacillati</taxon>
        <taxon>Actinomycetota</taxon>
        <taxon>Actinomycetes</taxon>
        <taxon>Propionibacteriales</taxon>
        <taxon>Nocardioidaceae</taxon>
        <taxon>Nocardioides</taxon>
    </lineage>
</organism>
<dbReference type="PANTHER" id="PTHR24321">
    <property type="entry name" value="DEHYDROGENASES, SHORT CHAIN"/>
    <property type="match status" value="1"/>
</dbReference>
<sequence length="261" mass="25700">MTQRSAPVTSVPTPSGYTGKVAIVTGAASGIGAATARALAAAGARVVVADRDADGAGRVAEEVAGTAVTVDVTDAASCAAMVAEAVAAYGRVDLVACNAGLTTDPTPAVDIDEGDFDATFAVNVKGAWLTARAAVPALRAAGGGAIVVTGSVMGERTRPGFAAYAPSKAAANHLARTLAVELAPDGIRVNAVAPVATDTPMLSTFLGSADPEAARERFIASIPLGRLAQPEDVAAAICFLGSDAAAFVTGVVLPVDGGRSI</sequence>
<comment type="similarity">
    <text evidence="1">Belongs to the short-chain dehydrogenases/reductases (SDR) family.</text>
</comment>
<dbReference type="InterPro" id="IPR036291">
    <property type="entry name" value="NAD(P)-bd_dom_sf"/>
</dbReference>
<accession>A0ABP5A9I9</accession>
<dbReference type="PRINTS" id="PR00081">
    <property type="entry name" value="GDHRDH"/>
</dbReference>
<dbReference type="EMBL" id="BAAAMY010000001">
    <property type="protein sequence ID" value="GAA1907902.1"/>
    <property type="molecule type" value="Genomic_DNA"/>
</dbReference>
<dbReference type="NCBIfam" id="NF005559">
    <property type="entry name" value="PRK07231.1"/>
    <property type="match status" value="1"/>
</dbReference>
<dbReference type="InterPro" id="IPR002347">
    <property type="entry name" value="SDR_fam"/>
</dbReference>
<dbReference type="PANTHER" id="PTHR24321:SF8">
    <property type="entry name" value="ESTRADIOL 17-BETA-DEHYDROGENASE 8-RELATED"/>
    <property type="match status" value="1"/>
</dbReference>
<proteinExistence type="inferred from homology"/>
<evidence type="ECO:0000259" key="4">
    <source>
        <dbReference type="SMART" id="SM00822"/>
    </source>
</evidence>
<reference evidence="6" key="1">
    <citation type="journal article" date="2019" name="Int. J. Syst. Evol. Microbiol.">
        <title>The Global Catalogue of Microorganisms (GCM) 10K type strain sequencing project: providing services to taxonomists for standard genome sequencing and annotation.</title>
        <authorList>
            <consortium name="The Broad Institute Genomics Platform"/>
            <consortium name="The Broad Institute Genome Sequencing Center for Infectious Disease"/>
            <person name="Wu L."/>
            <person name="Ma J."/>
        </authorList>
    </citation>
    <scope>NUCLEOTIDE SEQUENCE [LARGE SCALE GENOMIC DNA]</scope>
    <source>
        <strain evidence="6">JCM 14046</strain>
    </source>
</reference>
<evidence type="ECO:0000256" key="2">
    <source>
        <dbReference type="ARBA" id="ARBA00023002"/>
    </source>
</evidence>
<dbReference type="SUPFAM" id="SSF51735">
    <property type="entry name" value="NAD(P)-binding Rossmann-fold domains"/>
    <property type="match status" value="1"/>
</dbReference>
<dbReference type="RefSeq" id="WP_344003491.1">
    <property type="nucleotide sequence ID" value="NZ_BAAAMY010000001.1"/>
</dbReference>
<evidence type="ECO:0000313" key="5">
    <source>
        <dbReference type="EMBL" id="GAA1907902.1"/>
    </source>
</evidence>
<dbReference type="Gene3D" id="3.40.50.720">
    <property type="entry name" value="NAD(P)-binding Rossmann-like Domain"/>
    <property type="match status" value="1"/>
</dbReference>
<gene>
    <name evidence="5" type="ORF">GCM10009737_05970</name>
</gene>
<evidence type="ECO:0000256" key="3">
    <source>
        <dbReference type="ARBA" id="ARBA00023027"/>
    </source>
</evidence>
<evidence type="ECO:0000313" key="6">
    <source>
        <dbReference type="Proteomes" id="UP001501612"/>
    </source>
</evidence>
<comment type="caution">
    <text evidence="5">The sequence shown here is derived from an EMBL/GenBank/DDBJ whole genome shotgun (WGS) entry which is preliminary data.</text>
</comment>
<evidence type="ECO:0000256" key="1">
    <source>
        <dbReference type="ARBA" id="ARBA00006484"/>
    </source>
</evidence>
<dbReference type="Pfam" id="PF13561">
    <property type="entry name" value="adh_short_C2"/>
    <property type="match status" value="1"/>
</dbReference>
<protein>
    <recommendedName>
        <fullName evidence="4">Ketoreductase domain-containing protein</fullName>
    </recommendedName>
</protein>
<keyword evidence="3" id="KW-0520">NAD</keyword>